<dbReference type="AlphaFoldDB" id="A0A916QHC8"/>
<proteinExistence type="predicted"/>
<comment type="caution">
    <text evidence="2">The sequence shown here is derived from an EMBL/GenBank/DDBJ whole genome shotgun (WGS) entry which is preliminary data.</text>
</comment>
<gene>
    <name evidence="2" type="ORF">PRECH8_22990</name>
</gene>
<evidence type="ECO:0000313" key="2">
    <source>
        <dbReference type="EMBL" id="GFR39003.1"/>
    </source>
</evidence>
<sequence>MNVKFVSFIIMRLLSLGIGIVFPFVSIVWKTTILILFFIFRVIDIERDRKLFGVTSMFFLGMILAYLYRLIWN</sequence>
<reference evidence="2" key="2">
    <citation type="journal article" date="2021" name="Data Brief">
        <title>Draft genome sequence data of the facultative, thermophilic, xylanolytic bacterium Paenibacillus sp. strain DA-C8.</title>
        <authorList>
            <person name="Chhe C."/>
            <person name="Uke A."/>
            <person name="Baramee S."/>
            <person name="Ungkulpasvich U."/>
            <person name="Tachaapaikoon C."/>
            <person name="Pason P."/>
            <person name="Waeonukul R."/>
            <person name="Ratanakhanokchai K."/>
            <person name="Kosugi A."/>
        </authorList>
    </citation>
    <scope>NUCLEOTIDE SEQUENCE</scope>
    <source>
        <strain evidence="2">DA-C8</strain>
    </source>
</reference>
<keyword evidence="1" id="KW-0812">Transmembrane</keyword>
<keyword evidence="3" id="KW-1185">Reference proteome</keyword>
<protein>
    <submittedName>
        <fullName evidence="2">Uncharacterized protein</fullName>
    </submittedName>
</protein>
<organism evidence="2 3">
    <name type="scientific">Insulibacter thermoxylanivorax</name>
    <dbReference type="NCBI Taxonomy" id="2749268"/>
    <lineage>
        <taxon>Bacteria</taxon>
        <taxon>Bacillati</taxon>
        <taxon>Bacillota</taxon>
        <taxon>Bacilli</taxon>
        <taxon>Bacillales</taxon>
        <taxon>Paenibacillaceae</taxon>
        <taxon>Insulibacter</taxon>
    </lineage>
</organism>
<dbReference type="Proteomes" id="UP000654993">
    <property type="component" value="Unassembled WGS sequence"/>
</dbReference>
<reference evidence="2" key="1">
    <citation type="submission" date="2020-08" db="EMBL/GenBank/DDBJ databases">
        <authorList>
            <person name="Uke A."/>
            <person name="Chhe C."/>
            <person name="Baramee S."/>
            <person name="Kosugi A."/>
        </authorList>
    </citation>
    <scope>NUCLEOTIDE SEQUENCE</scope>
    <source>
        <strain evidence="2">DA-C8</strain>
    </source>
</reference>
<dbReference type="EMBL" id="BMAQ01000031">
    <property type="protein sequence ID" value="GFR39003.1"/>
    <property type="molecule type" value="Genomic_DNA"/>
</dbReference>
<accession>A0A916QHC8</accession>
<dbReference type="RefSeq" id="WP_200967214.1">
    <property type="nucleotide sequence ID" value="NZ_BMAQ01000031.1"/>
</dbReference>
<keyword evidence="1" id="KW-0472">Membrane</keyword>
<keyword evidence="1" id="KW-1133">Transmembrane helix</keyword>
<evidence type="ECO:0000313" key="3">
    <source>
        <dbReference type="Proteomes" id="UP000654993"/>
    </source>
</evidence>
<name>A0A916QHC8_9BACL</name>
<feature type="transmembrane region" description="Helical" evidence="1">
    <location>
        <begin position="51"/>
        <end position="71"/>
    </location>
</feature>
<feature type="transmembrane region" description="Helical" evidence="1">
    <location>
        <begin position="6"/>
        <end position="39"/>
    </location>
</feature>
<evidence type="ECO:0000256" key="1">
    <source>
        <dbReference type="SAM" id="Phobius"/>
    </source>
</evidence>